<dbReference type="SUPFAM" id="SSF53167">
    <property type="entry name" value="Purine and uridine phosphorylases"/>
    <property type="match status" value="1"/>
</dbReference>
<dbReference type="PANTHER" id="PTHR42679:SF2">
    <property type="entry name" value="S-METHYL-5'-THIOADENOSINE PHOSPHORYLASE"/>
    <property type="match status" value="1"/>
</dbReference>
<evidence type="ECO:0000256" key="1">
    <source>
        <dbReference type="ARBA" id="ARBA00022676"/>
    </source>
</evidence>
<keyword evidence="3" id="KW-0660">Purine salvage</keyword>
<comment type="catalytic activity">
    <reaction evidence="3">
        <text>a purine D-ribonucleoside + phosphate = a purine nucleobase + alpha-D-ribose 1-phosphate</text>
        <dbReference type="Rhea" id="RHEA:19805"/>
        <dbReference type="ChEBI" id="CHEBI:26386"/>
        <dbReference type="ChEBI" id="CHEBI:43474"/>
        <dbReference type="ChEBI" id="CHEBI:57720"/>
        <dbReference type="ChEBI" id="CHEBI:142355"/>
        <dbReference type="EC" id="2.4.2.1"/>
    </reaction>
</comment>
<dbReference type="InterPro" id="IPR010044">
    <property type="entry name" value="MTAP"/>
</dbReference>
<dbReference type="InterPro" id="IPR000845">
    <property type="entry name" value="Nucleoside_phosphorylase_d"/>
</dbReference>
<comment type="caution">
    <text evidence="3">Lacks conserved residue(s) required for the propagation of feature annotation.</text>
</comment>
<reference evidence="5 6" key="1">
    <citation type="submission" date="2019-07" db="EMBL/GenBank/DDBJ databases">
        <title>Qingshengfaniella alkalisoli gen. nov., sp. nov., isolated from saline soil.</title>
        <authorList>
            <person name="Xu L."/>
            <person name="Huang X.-X."/>
            <person name="Sun J.-Q."/>
        </authorList>
    </citation>
    <scope>NUCLEOTIDE SEQUENCE [LARGE SCALE GENOMIC DNA]</scope>
    <source>
        <strain evidence="5 6">DSM 27279</strain>
    </source>
</reference>
<feature type="site" description="Important for substrate specificity" evidence="3">
    <location>
        <position position="166"/>
    </location>
</feature>
<comment type="similarity">
    <text evidence="3">Belongs to the PNP/MTAP phosphorylase family. MTAP subfamily.</text>
</comment>
<dbReference type="Gene3D" id="3.40.50.1580">
    <property type="entry name" value="Nucleoside phosphorylase domain"/>
    <property type="match status" value="1"/>
</dbReference>
<organism evidence="5 6">
    <name type="scientific">Verticiella sediminum</name>
    <dbReference type="NCBI Taxonomy" id="1247510"/>
    <lineage>
        <taxon>Bacteria</taxon>
        <taxon>Pseudomonadati</taxon>
        <taxon>Pseudomonadota</taxon>
        <taxon>Betaproteobacteria</taxon>
        <taxon>Burkholderiales</taxon>
        <taxon>Alcaligenaceae</taxon>
        <taxon>Verticiella</taxon>
    </lineage>
</organism>
<dbReference type="RefSeq" id="WP_143950235.1">
    <property type="nucleotide sequence ID" value="NZ_BAABMB010000003.1"/>
</dbReference>
<comment type="pathway">
    <text evidence="3">Purine metabolism; purine nucleoside salvage.</text>
</comment>
<feature type="binding site" evidence="3">
    <location>
        <position position="184"/>
    </location>
    <ligand>
        <name>substrate</name>
    </ligand>
</feature>
<feature type="binding site" evidence="3">
    <location>
        <begin position="208"/>
        <end position="210"/>
    </location>
    <ligand>
        <name>substrate</name>
    </ligand>
</feature>
<sequence>MRAIIGGTGFYRMTGMAATRRQVVRTPYGQASGALTFGRIDDCAEVVFLNRHGYGHTLAPHLINYRANLWALREVGVRQVIAVASAGSLVEDIAPGSLVLPDQLIDYTSGRAHTFVDSSEAPVVHVDMTEPYTASLRVEMLRAAQACGVRVTDGGTYACTQGPRLETAAEVRRLRNDGCDLVGMTGMPEAALARELGLEYCALNVVSNYAAGVGESHTRVAFEGGDERYNAAMQHMQHLLGTWCAAPGALAAGPGDALP</sequence>
<dbReference type="AlphaFoldDB" id="A0A556ABP7"/>
<dbReference type="GO" id="GO:0005829">
    <property type="term" value="C:cytosol"/>
    <property type="evidence" value="ECO:0007669"/>
    <property type="project" value="TreeGrafter"/>
</dbReference>
<dbReference type="Pfam" id="PF01048">
    <property type="entry name" value="PNP_UDP_1"/>
    <property type="match status" value="1"/>
</dbReference>
<keyword evidence="6" id="KW-1185">Reference proteome</keyword>
<comment type="caution">
    <text evidence="5">The sequence shown here is derived from an EMBL/GenBank/DDBJ whole genome shotgun (WGS) entry which is preliminary data.</text>
</comment>
<feature type="binding site" evidence="3">
    <location>
        <position position="185"/>
    </location>
    <ligand>
        <name>phosphate</name>
        <dbReference type="ChEBI" id="CHEBI:43474"/>
    </ligand>
</feature>
<evidence type="ECO:0000256" key="3">
    <source>
        <dbReference type="HAMAP-Rule" id="MF_01963"/>
    </source>
</evidence>
<dbReference type="OrthoDB" id="1523230at2"/>
<dbReference type="GO" id="GO:0017061">
    <property type="term" value="F:S-methyl-5-thioadenosine phosphorylase activity"/>
    <property type="evidence" value="ECO:0007669"/>
    <property type="project" value="InterPro"/>
</dbReference>
<keyword evidence="2 3" id="KW-0808">Transferase</keyword>
<dbReference type="GO" id="GO:0019509">
    <property type="term" value="P:L-methionine salvage from methylthioadenosine"/>
    <property type="evidence" value="ECO:0007669"/>
    <property type="project" value="TreeGrafter"/>
</dbReference>
<evidence type="ECO:0000259" key="4">
    <source>
        <dbReference type="Pfam" id="PF01048"/>
    </source>
</evidence>
<dbReference type="InterPro" id="IPR035994">
    <property type="entry name" value="Nucleoside_phosphorylase_sf"/>
</dbReference>
<feature type="site" description="Important for substrate specificity" evidence="3">
    <location>
        <position position="222"/>
    </location>
</feature>
<comment type="function">
    <text evidence="3">Purine nucleoside phosphorylase which is highly specific for 6-oxopurine nucleosides. Cleaves guanosine or inosine to respective bases and sugar-1-phosphate molecules. Involved in purine salvage.</text>
</comment>
<dbReference type="NCBIfam" id="NF006599">
    <property type="entry name" value="PRK09136.1"/>
    <property type="match status" value="1"/>
</dbReference>
<name>A0A556ABP7_9BURK</name>
<comment type="miscellaneous">
    <text evidence="3">Although this enzyme belongs to the family of MTA phosphorylases based on sequence homology, it has been shown that conserved amino acid substitutions in the substrate binding pocket convert the substrate specificity of this enzyme from 6-aminopurines to 6-oxopurines.</text>
</comment>
<dbReference type="Proteomes" id="UP000318405">
    <property type="component" value="Unassembled WGS sequence"/>
</dbReference>
<gene>
    <name evidence="5" type="ORF">FOZ76_21060</name>
</gene>
<dbReference type="EMBL" id="VLTJ01000039">
    <property type="protein sequence ID" value="TSH90319.1"/>
    <property type="molecule type" value="Genomic_DNA"/>
</dbReference>
<evidence type="ECO:0000256" key="2">
    <source>
        <dbReference type="ARBA" id="ARBA00022679"/>
    </source>
</evidence>
<dbReference type="HAMAP" id="MF_01963">
    <property type="entry name" value="MTAP"/>
    <property type="match status" value="1"/>
</dbReference>
<dbReference type="CDD" id="cd09010">
    <property type="entry name" value="MTAP_SsMTAPII_like_MTIP"/>
    <property type="match status" value="1"/>
</dbReference>
<feature type="binding site" evidence="3">
    <location>
        <position position="8"/>
    </location>
    <ligand>
        <name>phosphate</name>
        <dbReference type="ChEBI" id="CHEBI:43474"/>
    </ligand>
</feature>
<keyword evidence="1 3" id="KW-0328">Glycosyltransferase</keyword>
<feature type="binding site" evidence="3">
    <location>
        <begin position="51"/>
        <end position="52"/>
    </location>
    <ligand>
        <name>phosphate</name>
        <dbReference type="ChEBI" id="CHEBI:43474"/>
    </ligand>
</feature>
<protein>
    <recommendedName>
        <fullName evidence="3">Probable 6-oxopurine nucleoside phosphorylase</fullName>
        <ecNumber evidence="3">2.4.2.1</ecNumber>
    </recommendedName>
    <alternativeName>
        <fullName evidence="3">Purine nucleoside phosphorylase</fullName>
        <shortName evidence="3">PNP</shortName>
    </alternativeName>
</protein>
<accession>A0A556ABP7</accession>
<dbReference type="EC" id="2.4.2.1" evidence="3"/>
<feature type="domain" description="Nucleoside phosphorylase" evidence="4">
    <location>
        <begin position="2"/>
        <end position="229"/>
    </location>
</feature>
<comment type="subunit">
    <text evidence="3">Homohexamer. Dimer of a homotrimer.</text>
</comment>
<dbReference type="GO" id="GO:0006166">
    <property type="term" value="P:purine ribonucleoside salvage"/>
    <property type="evidence" value="ECO:0007669"/>
    <property type="project" value="UniProtKB-UniRule"/>
</dbReference>
<proteinExistence type="inferred from homology"/>
<evidence type="ECO:0000313" key="5">
    <source>
        <dbReference type="EMBL" id="TSH90319.1"/>
    </source>
</evidence>
<dbReference type="UniPathway" id="UPA00606"/>
<dbReference type="PANTHER" id="PTHR42679">
    <property type="entry name" value="S-METHYL-5'-THIOADENOSINE PHOSPHORYLASE"/>
    <property type="match status" value="1"/>
</dbReference>
<evidence type="ECO:0000313" key="6">
    <source>
        <dbReference type="Proteomes" id="UP000318405"/>
    </source>
</evidence>